<sequence>MQQLRGKYSLCVIQRRIQLKICNIRLKSWNIVFFGSDDFSLGNLNELLNERKNGVIKNIEVVTASSENILYKFSSSKSIKVHLWPPDLKGNYDIGVVASFGKLIPEHLINLFPLGIINVHPSILPRWRGPMPIVHALKNGDAVTGITIQKIKPKIFDVGDQIMKRTCEIGENELLPALYKKLTKIGSECLVKVVRELPESLDNCVPLGNDNATYAKKLNKSISTVRWSELTGVEIFNLYRALFGLNDVRTSWKGETVKIFCLSFNNSDENFGPPGSLKFLPKCNVLLVNSIDKPVRICTVLFRAKVYGAHNFFRGFVQQYNTKEWSFDDGIS</sequence>
<evidence type="ECO:0000259" key="5">
    <source>
        <dbReference type="Pfam" id="PF00551"/>
    </source>
</evidence>
<dbReference type="InterPro" id="IPR036477">
    <property type="entry name" value="Formyl_transf_N_sf"/>
</dbReference>
<dbReference type="Gene3D" id="3.40.50.12230">
    <property type="match status" value="1"/>
</dbReference>
<evidence type="ECO:0000256" key="3">
    <source>
        <dbReference type="ARBA" id="ARBA00022679"/>
    </source>
</evidence>
<keyword evidence="3" id="KW-0808">Transferase</keyword>
<dbReference type="PANTHER" id="PTHR11138">
    <property type="entry name" value="METHIONYL-TRNA FORMYLTRANSFERASE"/>
    <property type="match status" value="1"/>
</dbReference>
<evidence type="ECO:0000259" key="6">
    <source>
        <dbReference type="Pfam" id="PF02911"/>
    </source>
</evidence>
<evidence type="ECO:0000256" key="4">
    <source>
        <dbReference type="ARBA" id="ARBA00022917"/>
    </source>
</evidence>
<organism evidence="7 8">
    <name type="scientific">Polyplax serrata</name>
    <name type="common">Common mouse louse</name>
    <dbReference type="NCBI Taxonomy" id="468196"/>
    <lineage>
        <taxon>Eukaryota</taxon>
        <taxon>Metazoa</taxon>
        <taxon>Ecdysozoa</taxon>
        <taxon>Arthropoda</taxon>
        <taxon>Hexapoda</taxon>
        <taxon>Insecta</taxon>
        <taxon>Pterygota</taxon>
        <taxon>Neoptera</taxon>
        <taxon>Paraneoptera</taxon>
        <taxon>Psocodea</taxon>
        <taxon>Troctomorpha</taxon>
        <taxon>Phthiraptera</taxon>
        <taxon>Anoplura</taxon>
        <taxon>Polyplacidae</taxon>
        <taxon>Polyplax</taxon>
    </lineage>
</organism>
<reference evidence="7 8" key="1">
    <citation type="submission" date="2023-09" db="EMBL/GenBank/DDBJ databases">
        <title>Genomes of two closely related lineages of the louse Polyplax serrata with different host specificities.</title>
        <authorList>
            <person name="Martinu J."/>
            <person name="Tarabai H."/>
            <person name="Stefka J."/>
            <person name="Hypsa V."/>
        </authorList>
    </citation>
    <scope>NUCLEOTIDE SEQUENCE [LARGE SCALE GENOMIC DNA]</scope>
    <source>
        <strain evidence="7">98ZLc_SE</strain>
    </source>
</reference>
<comment type="similarity">
    <text evidence="1">Belongs to the Fmt family.</text>
</comment>
<dbReference type="EC" id="2.1.2.9" evidence="2"/>
<dbReference type="Pfam" id="PF02911">
    <property type="entry name" value="Formyl_trans_C"/>
    <property type="match status" value="1"/>
</dbReference>
<evidence type="ECO:0000313" key="7">
    <source>
        <dbReference type="EMBL" id="KAK6640745.1"/>
    </source>
</evidence>
<dbReference type="Proteomes" id="UP001359485">
    <property type="component" value="Unassembled WGS sequence"/>
</dbReference>
<dbReference type="PANTHER" id="PTHR11138:SF5">
    <property type="entry name" value="METHIONYL-TRNA FORMYLTRANSFERASE, MITOCHONDRIAL"/>
    <property type="match status" value="1"/>
</dbReference>
<keyword evidence="8" id="KW-1185">Reference proteome</keyword>
<dbReference type="SUPFAM" id="SSF53328">
    <property type="entry name" value="Formyltransferase"/>
    <property type="match status" value="1"/>
</dbReference>
<protein>
    <recommendedName>
        <fullName evidence="2">methionyl-tRNA formyltransferase</fullName>
        <ecNumber evidence="2">2.1.2.9</ecNumber>
    </recommendedName>
</protein>
<proteinExistence type="inferred from homology"/>
<dbReference type="InterPro" id="IPR002376">
    <property type="entry name" value="Formyl_transf_N"/>
</dbReference>
<dbReference type="InterPro" id="IPR005793">
    <property type="entry name" value="Formyl_trans_C"/>
</dbReference>
<feature type="domain" description="Formyl transferase N-terminal" evidence="5">
    <location>
        <begin position="92"/>
        <end position="194"/>
    </location>
</feature>
<gene>
    <name evidence="7" type="ORF">RUM44_012442</name>
</gene>
<name>A0ABR1BFR0_POLSC</name>
<dbReference type="CDD" id="cd08646">
    <property type="entry name" value="FMT_core_Met-tRNA-FMT_N"/>
    <property type="match status" value="1"/>
</dbReference>
<feature type="domain" description="Formyl transferase C-terminal" evidence="6">
    <location>
        <begin position="217"/>
        <end position="316"/>
    </location>
</feature>
<accession>A0ABR1BFR0</accession>
<evidence type="ECO:0000313" key="8">
    <source>
        <dbReference type="Proteomes" id="UP001359485"/>
    </source>
</evidence>
<dbReference type="Pfam" id="PF00551">
    <property type="entry name" value="Formyl_trans_N"/>
    <property type="match status" value="1"/>
</dbReference>
<dbReference type="EMBL" id="JAWJWF010000001">
    <property type="protein sequence ID" value="KAK6640745.1"/>
    <property type="molecule type" value="Genomic_DNA"/>
</dbReference>
<dbReference type="InterPro" id="IPR041711">
    <property type="entry name" value="Met-tRNA-FMT_N"/>
</dbReference>
<evidence type="ECO:0000256" key="2">
    <source>
        <dbReference type="ARBA" id="ARBA00012261"/>
    </source>
</evidence>
<comment type="caution">
    <text evidence="7">The sequence shown here is derived from an EMBL/GenBank/DDBJ whole genome shotgun (WGS) entry which is preliminary data.</text>
</comment>
<keyword evidence="4" id="KW-0648">Protein biosynthesis</keyword>
<evidence type="ECO:0000256" key="1">
    <source>
        <dbReference type="ARBA" id="ARBA00010699"/>
    </source>
</evidence>